<proteinExistence type="predicted"/>
<dbReference type="Proteomes" id="UP000186098">
    <property type="component" value="Unassembled WGS sequence"/>
</dbReference>
<dbReference type="AlphaFoldDB" id="A0A1N7KQZ5"/>
<evidence type="ECO:0000313" key="3">
    <source>
        <dbReference type="EMBL" id="SIS63971.1"/>
    </source>
</evidence>
<keyword evidence="4" id="KW-1185">Reference proteome</keyword>
<protein>
    <submittedName>
        <fullName evidence="3">Uncharacterized protein</fullName>
    </submittedName>
</protein>
<dbReference type="RefSeq" id="WP_143524410.1">
    <property type="nucleotide sequence ID" value="NZ_FTOM01000002.1"/>
</dbReference>
<evidence type="ECO:0000256" key="1">
    <source>
        <dbReference type="SAM" id="MobiDB-lite"/>
    </source>
</evidence>
<gene>
    <name evidence="3" type="ORF">SAMN05421795_10264</name>
</gene>
<evidence type="ECO:0000313" key="4">
    <source>
        <dbReference type="Proteomes" id="UP000186098"/>
    </source>
</evidence>
<evidence type="ECO:0000256" key="2">
    <source>
        <dbReference type="SAM" id="SignalP"/>
    </source>
</evidence>
<dbReference type="STRING" id="407234.SAMN05421795_10264"/>
<feature type="region of interest" description="Disordered" evidence="1">
    <location>
        <begin position="30"/>
        <end position="55"/>
    </location>
</feature>
<sequence>MDKQLKLRVVTIGASVLMAAASGYLMQSQPGAAPAPGMAATGPVPSAPLPADAGAPAPALAAVENDAPAPGAAAPEAPVAQSTPAPMAVVTEMAERAPELPAAPQIAPAPQIASAPQTASVAEVVSLPETKPAPQMQPAPQILAAPETQATVASVAPALVLPAGAPAPDTGTTGLLSARFDGMGAPCGAARLSLRALPSDAPQTAGMADLVLSAPCEPNARIRLTHAGISFTVATDAEGRYAARVPVFETEARYEAVLPDGSGLSARTRVEGLSDLLRVALASSPGSSELGLNVREQGAEYGAPGHVHAGHLQGQQGWMIRLGDASLPSAQVLEVYTAPVQTPDLALAIEAPVSAGTCGRDMRARSLRKIGAAEAEVTPVSIAMPECDGADGAVLMPLPDLPFSVASAG</sequence>
<feature type="chain" id="PRO_5013043279" evidence="2">
    <location>
        <begin position="20"/>
        <end position="409"/>
    </location>
</feature>
<accession>A0A1N7KQZ5</accession>
<organism evidence="3 4">
    <name type="scientific">Phaeovulum vinaykumarii</name>
    <dbReference type="NCBI Taxonomy" id="407234"/>
    <lineage>
        <taxon>Bacteria</taxon>
        <taxon>Pseudomonadati</taxon>
        <taxon>Pseudomonadota</taxon>
        <taxon>Alphaproteobacteria</taxon>
        <taxon>Rhodobacterales</taxon>
        <taxon>Paracoccaceae</taxon>
        <taxon>Phaeovulum</taxon>
    </lineage>
</organism>
<dbReference type="EMBL" id="FTOM01000002">
    <property type="protein sequence ID" value="SIS63971.1"/>
    <property type="molecule type" value="Genomic_DNA"/>
</dbReference>
<feature type="signal peptide" evidence="2">
    <location>
        <begin position="1"/>
        <end position="19"/>
    </location>
</feature>
<keyword evidence="2" id="KW-0732">Signal</keyword>
<name>A0A1N7KQZ5_9RHOB</name>
<reference evidence="4" key="1">
    <citation type="submission" date="2017-01" db="EMBL/GenBank/DDBJ databases">
        <authorList>
            <person name="Varghese N."/>
            <person name="Submissions S."/>
        </authorList>
    </citation>
    <scope>NUCLEOTIDE SEQUENCE [LARGE SCALE GENOMIC DNA]</scope>
    <source>
        <strain evidence="4">DSM 18714</strain>
    </source>
</reference>
<dbReference type="OrthoDB" id="7956241at2"/>